<organism evidence="7 8">
    <name type="scientific">Sphingomonas crocodyli</name>
    <dbReference type="NCBI Taxonomy" id="1979270"/>
    <lineage>
        <taxon>Bacteria</taxon>
        <taxon>Pseudomonadati</taxon>
        <taxon>Pseudomonadota</taxon>
        <taxon>Alphaproteobacteria</taxon>
        <taxon>Sphingomonadales</taxon>
        <taxon>Sphingomonadaceae</taxon>
        <taxon>Sphingomonas</taxon>
    </lineage>
</organism>
<dbReference type="AlphaFoldDB" id="A0A437LYB0"/>
<dbReference type="Gene3D" id="1.10.10.10">
    <property type="entry name" value="Winged helix-like DNA-binding domain superfamily/Winged helix DNA-binding domain"/>
    <property type="match status" value="1"/>
</dbReference>
<sequence length="177" mass="20123">MSGPSPRAIEVAPGDEIDLDRLFRREAPGLLRYLKRKTGREDAANDMLQESFVRFATSPRRADLANPAAYLQRIARNLLVDLHRRRVRHAQEVPIDEAAHIAIAPEQGQELEARQLLARYEAALEQLSDKTRTIFLMNRRDGKPYRQIQQDLGISLGAVEYHMMRAIAHIDAFLDGA</sequence>
<dbReference type="SUPFAM" id="SSF88946">
    <property type="entry name" value="Sigma2 domain of RNA polymerase sigma factors"/>
    <property type="match status" value="1"/>
</dbReference>
<dbReference type="NCBIfam" id="TIGR02937">
    <property type="entry name" value="sigma70-ECF"/>
    <property type="match status" value="1"/>
</dbReference>
<dbReference type="InterPro" id="IPR007627">
    <property type="entry name" value="RNA_pol_sigma70_r2"/>
</dbReference>
<feature type="domain" description="RNA polymerase sigma-70 region 2" evidence="5">
    <location>
        <begin position="22"/>
        <end position="88"/>
    </location>
</feature>
<gene>
    <name evidence="7" type="ORF">EOD43_18835</name>
</gene>
<dbReference type="InterPro" id="IPR039425">
    <property type="entry name" value="RNA_pol_sigma-70-like"/>
</dbReference>
<dbReference type="GO" id="GO:0003677">
    <property type="term" value="F:DNA binding"/>
    <property type="evidence" value="ECO:0007669"/>
    <property type="project" value="InterPro"/>
</dbReference>
<evidence type="ECO:0000313" key="7">
    <source>
        <dbReference type="EMBL" id="RVT90326.1"/>
    </source>
</evidence>
<dbReference type="InterPro" id="IPR013249">
    <property type="entry name" value="RNA_pol_sigma70_r4_t2"/>
</dbReference>
<dbReference type="Gene3D" id="1.10.1740.10">
    <property type="match status" value="1"/>
</dbReference>
<dbReference type="Pfam" id="PF04542">
    <property type="entry name" value="Sigma70_r2"/>
    <property type="match status" value="1"/>
</dbReference>
<comment type="caution">
    <text evidence="7">The sequence shown here is derived from an EMBL/GenBank/DDBJ whole genome shotgun (WGS) entry which is preliminary data.</text>
</comment>
<reference evidence="7 8" key="1">
    <citation type="submission" date="2019-01" db="EMBL/GenBank/DDBJ databases">
        <authorList>
            <person name="Chen W.-M."/>
        </authorList>
    </citation>
    <scope>NUCLEOTIDE SEQUENCE [LARGE SCALE GENOMIC DNA]</scope>
    <source>
        <strain evidence="7 8">CCP-7</strain>
    </source>
</reference>
<proteinExistence type="inferred from homology"/>
<dbReference type="InterPro" id="IPR014284">
    <property type="entry name" value="RNA_pol_sigma-70_dom"/>
</dbReference>
<dbReference type="RefSeq" id="WP_127745583.1">
    <property type="nucleotide sequence ID" value="NZ_SACN01000003.1"/>
</dbReference>
<dbReference type="PANTHER" id="PTHR43133">
    <property type="entry name" value="RNA POLYMERASE ECF-TYPE SIGMA FACTO"/>
    <property type="match status" value="1"/>
</dbReference>
<dbReference type="InterPro" id="IPR013325">
    <property type="entry name" value="RNA_pol_sigma_r2"/>
</dbReference>
<dbReference type="GO" id="GO:0016987">
    <property type="term" value="F:sigma factor activity"/>
    <property type="evidence" value="ECO:0007669"/>
    <property type="project" value="UniProtKB-KW"/>
</dbReference>
<keyword evidence="3" id="KW-0731">Sigma factor</keyword>
<evidence type="ECO:0000259" key="5">
    <source>
        <dbReference type="Pfam" id="PF04542"/>
    </source>
</evidence>
<dbReference type="EMBL" id="SACN01000003">
    <property type="protein sequence ID" value="RVT90326.1"/>
    <property type="molecule type" value="Genomic_DNA"/>
</dbReference>
<evidence type="ECO:0000259" key="6">
    <source>
        <dbReference type="Pfam" id="PF08281"/>
    </source>
</evidence>
<accession>A0A437LYB0</accession>
<dbReference type="InterPro" id="IPR036388">
    <property type="entry name" value="WH-like_DNA-bd_sf"/>
</dbReference>
<dbReference type="Proteomes" id="UP000282971">
    <property type="component" value="Unassembled WGS sequence"/>
</dbReference>
<evidence type="ECO:0000256" key="1">
    <source>
        <dbReference type="ARBA" id="ARBA00010641"/>
    </source>
</evidence>
<evidence type="ECO:0000256" key="3">
    <source>
        <dbReference type="ARBA" id="ARBA00023082"/>
    </source>
</evidence>
<evidence type="ECO:0000313" key="8">
    <source>
        <dbReference type="Proteomes" id="UP000282971"/>
    </source>
</evidence>
<comment type="similarity">
    <text evidence="1">Belongs to the sigma-70 factor family. ECF subfamily.</text>
</comment>
<evidence type="ECO:0000256" key="2">
    <source>
        <dbReference type="ARBA" id="ARBA00023015"/>
    </source>
</evidence>
<dbReference type="Pfam" id="PF08281">
    <property type="entry name" value="Sigma70_r4_2"/>
    <property type="match status" value="1"/>
</dbReference>
<protein>
    <submittedName>
        <fullName evidence="7">RNA polymerase sigma factor</fullName>
    </submittedName>
</protein>
<dbReference type="SUPFAM" id="SSF88659">
    <property type="entry name" value="Sigma3 and sigma4 domains of RNA polymerase sigma factors"/>
    <property type="match status" value="1"/>
</dbReference>
<dbReference type="InterPro" id="IPR013324">
    <property type="entry name" value="RNA_pol_sigma_r3/r4-like"/>
</dbReference>
<dbReference type="GO" id="GO:0006352">
    <property type="term" value="P:DNA-templated transcription initiation"/>
    <property type="evidence" value="ECO:0007669"/>
    <property type="project" value="InterPro"/>
</dbReference>
<dbReference type="PANTHER" id="PTHR43133:SF63">
    <property type="entry name" value="RNA POLYMERASE SIGMA FACTOR FECI-RELATED"/>
    <property type="match status" value="1"/>
</dbReference>
<keyword evidence="4" id="KW-0804">Transcription</keyword>
<keyword evidence="2" id="KW-0805">Transcription regulation</keyword>
<keyword evidence="8" id="KW-1185">Reference proteome</keyword>
<feature type="domain" description="RNA polymerase sigma factor 70 region 4 type 2" evidence="6">
    <location>
        <begin position="119"/>
        <end position="170"/>
    </location>
</feature>
<name>A0A437LYB0_9SPHN</name>
<dbReference type="OrthoDB" id="7620544at2"/>
<evidence type="ECO:0000256" key="4">
    <source>
        <dbReference type="ARBA" id="ARBA00023163"/>
    </source>
</evidence>